<protein>
    <recommendedName>
        <fullName evidence="1">Cardiolipin synthase B</fullName>
        <shortName evidence="1">CL synthase</shortName>
        <ecNumber evidence="1">2.7.8.-</ecNumber>
    </recommendedName>
</protein>
<keyword evidence="1" id="KW-0443">Lipid metabolism</keyword>
<dbReference type="PANTHER" id="PTHR21248:SF22">
    <property type="entry name" value="PHOSPHOLIPASE D"/>
    <property type="match status" value="1"/>
</dbReference>
<keyword evidence="1 3" id="KW-0808">Transferase</keyword>
<feature type="domain" description="PLD phosphodiesterase" evidence="2">
    <location>
        <begin position="287"/>
        <end position="314"/>
    </location>
</feature>
<gene>
    <name evidence="1 3" type="primary">clsB</name>
    <name evidence="3" type="ORF">GPA22_07630</name>
</gene>
<comment type="caution">
    <text evidence="3">The sequence shown here is derived from an EMBL/GenBank/DDBJ whole genome shotgun (WGS) entry which is preliminary data.</text>
</comment>
<proteinExistence type="inferred from homology"/>
<accession>A0ABX1PYP8</accession>
<dbReference type="SMART" id="SM00155">
    <property type="entry name" value="PLDc"/>
    <property type="match status" value="2"/>
</dbReference>
<dbReference type="EMBL" id="WTVN01000008">
    <property type="protein sequence ID" value="NMG43601.1"/>
    <property type="molecule type" value="Genomic_DNA"/>
</dbReference>
<dbReference type="PANTHER" id="PTHR21248">
    <property type="entry name" value="CARDIOLIPIN SYNTHASE"/>
    <property type="match status" value="1"/>
</dbReference>
<feature type="active site" evidence="1">
    <location>
        <position position="119"/>
    </location>
</feature>
<dbReference type="CDD" id="cd09159">
    <property type="entry name" value="PLDc_ybhO_like_2"/>
    <property type="match status" value="1"/>
</dbReference>
<keyword evidence="1" id="KW-0444">Lipid biosynthesis</keyword>
<comment type="subcellular location">
    <subcellularLocation>
        <location evidence="1">Cell membrane</location>
        <topology evidence="1">Peripheral membrane protein</topology>
    </subcellularLocation>
</comment>
<sequence>MSAVVGGNAVTLLENGADYFPALHEAIEAAEREIFLETYIFENDGVGRTIAAALSRAAARGVAVRVLVDGFGGRSFVRALMPGLLADGVGVQIYRRELKNFALRRHRLRRLHRKLAVVDGRVAFVGGINIIDDLTHDGPRNPRYDYAVRVEGPLVEPILHSMHHVWRLVAWAGLRRRQPQPLVAPARTEPAGSVRAGFLIRDNLRHRRDIEEAYLDAIGSARREVLIVCAYFFPGRRFRQALVDAAERGVEVGLLLQGVSDHPMLHYATRALYPFFLARGIRLFEYRQSYLHAKVAVVDERWATVGSSNIDPFSLLLAREANVVIEDADFAGRLRKSLERAREVGARELRREDWGRVPRMGRAASWLAYQCVRLAIGIAGYGGRHD</sequence>
<evidence type="ECO:0000313" key="4">
    <source>
        <dbReference type="Proteomes" id="UP000623795"/>
    </source>
</evidence>
<keyword evidence="1" id="KW-0594">Phospholipid biosynthesis</keyword>
<dbReference type="PROSITE" id="PS50035">
    <property type="entry name" value="PLD"/>
    <property type="match status" value="2"/>
</dbReference>
<dbReference type="InterPro" id="IPR030872">
    <property type="entry name" value="Cardiolipin_synth_ClsB"/>
</dbReference>
<evidence type="ECO:0000313" key="3">
    <source>
        <dbReference type="EMBL" id="NMG43601.1"/>
    </source>
</evidence>
<dbReference type="InterPro" id="IPR025202">
    <property type="entry name" value="PLD-like_dom"/>
</dbReference>
<feature type="active site" evidence="1">
    <location>
        <position position="299"/>
    </location>
</feature>
<dbReference type="RefSeq" id="WP_169255495.1">
    <property type="nucleotide sequence ID" value="NZ_WTVN01000008.1"/>
</dbReference>
<keyword evidence="4" id="KW-1185">Reference proteome</keyword>
<dbReference type="Pfam" id="PF13091">
    <property type="entry name" value="PLDc_2"/>
    <property type="match status" value="2"/>
</dbReference>
<comment type="function">
    <text evidence="1">Catalyzes the phosphatidyl group transfer from one phosphatidylglycerol molecule to another to form cardiolipin (CL) (diphosphatidylglycerol) and glycerol.</text>
</comment>
<dbReference type="Proteomes" id="UP000623795">
    <property type="component" value="Unassembled WGS sequence"/>
</dbReference>
<dbReference type="GO" id="GO:0016740">
    <property type="term" value="F:transferase activity"/>
    <property type="evidence" value="ECO:0007669"/>
    <property type="project" value="UniProtKB-KW"/>
</dbReference>
<feature type="active site" evidence="1">
    <location>
        <position position="294"/>
    </location>
</feature>
<feature type="active site" evidence="1">
    <location>
        <position position="114"/>
    </location>
</feature>
<feature type="active site" evidence="1">
    <location>
        <position position="292"/>
    </location>
</feature>
<dbReference type="EC" id="2.7.8.-" evidence="1"/>
<evidence type="ECO:0000256" key="1">
    <source>
        <dbReference type="HAMAP-Rule" id="MF_01917"/>
    </source>
</evidence>
<keyword evidence="1" id="KW-1003">Cell membrane</keyword>
<reference evidence="3 4" key="1">
    <citation type="submission" date="2019-12" db="EMBL/GenBank/DDBJ databases">
        <title>Comparative genomics gives insights into the taxonomy of the Azoarcus-Aromatoleum group and reveals separate origins of nif in the plant-associated Azoarcus and non-plant-associated Aromatoleum sub-groups.</title>
        <authorList>
            <person name="Lafos M."/>
            <person name="Maluk M."/>
            <person name="Batista M."/>
            <person name="Junghare M."/>
            <person name="Carmona M."/>
            <person name="Faoro H."/>
            <person name="Cruz L.M."/>
            <person name="Battistoni F."/>
            <person name="De Souza E."/>
            <person name="Pedrosa F."/>
            <person name="Chen W.-M."/>
            <person name="Poole P.S."/>
            <person name="Dixon R.A."/>
            <person name="James E.K."/>
        </authorList>
    </citation>
    <scope>NUCLEOTIDE SEQUENCE [LARGE SCALE GENOMIC DNA]</scope>
    <source>
        <strain evidence="3 4">Td21</strain>
    </source>
</reference>
<comment type="catalytic activity">
    <reaction evidence="1">
        <text>2 a 1,2-diacyl-sn-glycero-3-phospho-(1'-sn-glycerol) = a cardiolipin + glycerol</text>
        <dbReference type="Rhea" id="RHEA:31451"/>
        <dbReference type="ChEBI" id="CHEBI:17754"/>
        <dbReference type="ChEBI" id="CHEBI:62237"/>
        <dbReference type="ChEBI" id="CHEBI:64716"/>
    </reaction>
</comment>
<dbReference type="SUPFAM" id="SSF56024">
    <property type="entry name" value="Phospholipase D/nuclease"/>
    <property type="match status" value="2"/>
</dbReference>
<keyword evidence="1" id="KW-0472">Membrane</keyword>
<name>A0ABX1PYP8_9RHOO</name>
<dbReference type="InterPro" id="IPR001736">
    <property type="entry name" value="PLipase_D/transphosphatidylase"/>
</dbReference>
<dbReference type="NCBIfam" id="NF008427">
    <property type="entry name" value="PRK11263.1"/>
    <property type="match status" value="1"/>
</dbReference>
<keyword evidence="1" id="KW-1208">Phospholipid metabolism</keyword>
<organism evidence="3 4">
    <name type="scientific">Aromatoleum toluvorans</name>
    <dbReference type="NCBI Taxonomy" id="92002"/>
    <lineage>
        <taxon>Bacteria</taxon>
        <taxon>Pseudomonadati</taxon>
        <taxon>Pseudomonadota</taxon>
        <taxon>Betaproteobacteria</taxon>
        <taxon>Rhodocyclales</taxon>
        <taxon>Rhodocyclaceae</taxon>
        <taxon>Aromatoleum</taxon>
    </lineage>
</organism>
<comment type="similarity">
    <text evidence="1">Belongs to the phospholipase D family. Cardiolipin synthase subfamily. ClsB sub-subfamily.</text>
</comment>
<evidence type="ECO:0000259" key="2">
    <source>
        <dbReference type="PROSITE" id="PS50035"/>
    </source>
</evidence>
<dbReference type="HAMAP" id="MF_01917">
    <property type="entry name" value="Cardiolipin_synth_ClsB"/>
    <property type="match status" value="1"/>
</dbReference>
<feature type="domain" description="PLD phosphodiesterase" evidence="2">
    <location>
        <begin position="107"/>
        <end position="134"/>
    </location>
</feature>
<feature type="active site" evidence="1">
    <location>
        <position position="112"/>
    </location>
</feature>
<dbReference type="Gene3D" id="3.30.870.10">
    <property type="entry name" value="Endonuclease Chain A"/>
    <property type="match status" value="2"/>
</dbReference>